<feature type="transmembrane region" description="Helical" evidence="5">
    <location>
        <begin position="230"/>
        <end position="250"/>
    </location>
</feature>
<feature type="transmembrane region" description="Helical" evidence="5">
    <location>
        <begin position="149"/>
        <end position="173"/>
    </location>
</feature>
<dbReference type="EMBL" id="KZ678136">
    <property type="protein sequence ID" value="PSN66365.1"/>
    <property type="molecule type" value="Genomic_DNA"/>
</dbReference>
<sequence length="275" mass="30364">MAGENGIYPYKPNQAAAIVFTIGFGASAIYHLFQMCRSRAWFYSSFTVGSIMMALGYAARFVSAKSPADLGPYIAQSLFIILPPSLYAATIYMIYGRLVLFVNAAEASIIKPTKVTKIFVTGDVMAFLLQSGGGGMMAQASMSDMGQKIMLFGLAVQLLFFGFFLIISIIFYTRLRNSAAGLMVPQYGKYAWTALLKLMLCAAVIIILRCVFRMIEFGQGHAGYLASHEVYMYIFDTLPMLGVQIMFHFIRANEIFGGSVGKGGRDSIIRLYERN</sequence>
<evidence type="ECO:0000256" key="5">
    <source>
        <dbReference type="SAM" id="Phobius"/>
    </source>
</evidence>
<keyword evidence="4 5" id="KW-0472">Membrane</keyword>
<reference evidence="6 7" key="1">
    <citation type="journal article" date="2018" name="Front. Microbiol.">
        <title>Genome-Wide Analysis of Corynespora cassiicola Leaf Fall Disease Putative Effectors.</title>
        <authorList>
            <person name="Lopez D."/>
            <person name="Ribeiro S."/>
            <person name="Label P."/>
            <person name="Fumanal B."/>
            <person name="Venisse J.S."/>
            <person name="Kohler A."/>
            <person name="de Oliveira R.R."/>
            <person name="Labutti K."/>
            <person name="Lipzen A."/>
            <person name="Lail K."/>
            <person name="Bauer D."/>
            <person name="Ohm R.A."/>
            <person name="Barry K.W."/>
            <person name="Spatafora J."/>
            <person name="Grigoriev I.V."/>
            <person name="Martin F.M."/>
            <person name="Pujade-Renaud V."/>
        </authorList>
    </citation>
    <scope>NUCLEOTIDE SEQUENCE [LARGE SCALE GENOMIC DNA]</scope>
    <source>
        <strain evidence="6 7">Philippines</strain>
    </source>
</reference>
<dbReference type="OrthoDB" id="3358017at2759"/>
<name>A0A2T2NLR0_CORCC</name>
<protein>
    <submittedName>
        <fullName evidence="6">RTA1 like protein</fullName>
    </submittedName>
</protein>
<evidence type="ECO:0000313" key="7">
    <source>
        <dbReference type="Proteomes" id="UP000240883"/>
    </source>
</evidence>
<proteinExistence type="predicted"/>
<dbReference type="PANTHER" id="PTHR31465:SF33">
    <property type="entry name" value="DOMAIN PROTEIN, PUTATIVE (AFU_ORTHOLOGUE AFUA_5G01310)-RELATED"/>
    <property type="match status" value="1"/>
</dbReference>
<dbReference type="Pfam" id="PF04479">
    <property type="entry name" value="RTA1"/>
    <property type="match status" value="1"/>
</dbReference>
<dbReference type="Proteomes" id="UP000240883">
    <property type="component" value="Unassembled WGS sequence"/>
</dbReference>
<feature type="transmembrane region" description="Helical" evidence="5">
    <location>
        <begin position="194"/>
        <end position="215"/>
    </location>
</feature>
<feature type="transmembrane region" description="Helical" evidence="5">
    <location>
        <begin position="115"/>
        <end position="137"/>
    </location>
</feature>
<evidence type="ECO:0000256" key="3">
    <source>
        <dbReference type="ARBA" id="ARBA00022989"/>
    </source>
</evidence>
<feature type="transmembrane region" description="Helical" evidence="5">
    <location>
        <begin position="73"/>
        <end position="95"/>
    </location>
</feature>
<evidence type="ECO:0000256" key="1">
    <source>
        <dbReference type="ARBA" id="ARBA00004141"/>
    </source>
</evidence>
<accession>A0A2T2NLR0</accession>
<dbReference type="AlphaFoldDB" id="A0A2T2NLR0"/>
<dbReference type="PANTHER" id="PTHR31465">
    <property type="entry name" value="PROTEIN RTA1-RELATED"/>
    <property type="match status" value="1"/>
</dbReference>
<dbReference type="InterPro" id="IPR007568">
    <property type="entry name" value="RTA1"/>
</dbReference>
<keyword evidence="2 5" id="KW-0812">Transmembrane</keyword>
<gene>
    <name evidence="6" type="ORF">BS50DRAFT_669195</name>
</gene>
<evidence type="ECO:0000313" key="6">
    <source>
        <dbReference type="EMBL" id="PSN66365.1"/>
    </source>
</evidence>
<keyword evidence="7" id="KW-1185">Reference proteome</keyword>
<organism evidence="6 7">
    <name type="scientific">Corynespora cassiicola Philippines</name>
    <dbReference type="NCBI Taxonomy" id="1448308"/>
    <lineage>
        <taxon>Eukaryota</taxon>
        <taxon>Fungi</taxon>
        <taxon>Dikarya</taxon>
        <taxon>Ascomycota</taxon>
        <taxon>Pezizomycotina</taxon>
        <taxon>Dothideomycetes</taxon>
        <taxon>Pleosporomycetidae</taxon>
        <taxon>Pleosporales</taxon>
        <taxon>Corynesporascaceae</taxon>
        <taxon>Corynespora</taxon>
    </lineage>
</organism>
<comment type="subcellular location">
    <subcellularLocation>
        <location evidence="1">Membrane</location>
        <topology evidence="1">Multi-pass membrane protein</topology>
    </subcellularLocation>
</comment>
<dbReference type="GO" id="GO:0016020">
    <property type="term" value="C:membrane"/>
    <property type="evidence" value="ECO:0007669"/>
    <property type="project" value="UniProtKB-SubCell"/>
</dbReference>
<dbReference type="STRING" id="1448308.A0A2T2NLR0"/>
<feature type="transmembrane region" description="Helical" evidence="5">
    <location>
        <begin position="15"/>
        <end position="33"/>
    </location>
</feature>
<evidence type="ECO:0000256" key="2">
    <source>
        <dbReference type="ARBA" id="ARBA00022692"/>
    </source>
</evidence>
<keyword evidence="3 5" id="KW-1133">Transmembrane helix</keyword>
<evidence type="ECO:0000256" key="4">
    <source>
        <dbReference type="ARBA" id="ARBA00023136"/>
    </source>
</evidence>
<feature type="transmembrane region" description="Helical" evidence="5">
    <location>
        <begin position="40"/>
        <end position="61"/>
    </location>
</feature>